<dbReference type="AlphaFoldDB" id="A0A853ERQ6"/>
<keyword evidence="1" id="KW-0597">Phosphoprotein</keyword>
<comment type="caution">
    <text evidence="4">The sequence shown here is derived from an EMBL/GenBank/DDBJ whole genome shotgun (WGS) entry which is preliminary data.</text>
</comment>
<organism evidence="4 5">
    <name type="scientific">Sanguibacter inulinus</name>
    <dbReference type="NCBI Taxonomy" id="60922"/>
    <lineage>
        <taxon>Bacteria</taxon>
        <taxon>Bacillati</taxon>
        <taxon>Actinomycetota</taxon>
        <taxon>Actinomycetes</taxon>
        <taxon>Micrococcales</taxon>
        <taxon>Sanguibacteraceae</taxon>
        <taxon>Sanguibacter</taxon>
    </lineage>
</organism>
<proteinExistence type="predicted"/>
<dbReference type="CDD" id="cd00060">
    <property type="entry name" value="FHA"/>
    <property type="match status" value="1"/>
</dbReference>
<accession>A0A853ERQ6</accession>
<feature type="domain" description="FHA" evidence="3">
    <location>
        <begin position="47"/>
        <end position="102"/>
    </location>
</feature>
<evidence type="ECO:0000256" key="1">
    <source>
        <dbReference type="ARBA" id="ARBA00022553"/>
    </source>
</evidence>
<gene>
    <name evidence="4" type="ORF">HZZ10_06130</name>
</gene>
<dbReference type="Pfam" id="PF00498">
    <property type="entry name" value="FHA"/>
    <property type="match status" value="1"/>
</dbReference>
<evidence type="ECO:0000256" key="2">
    <source>
        <dbReference type="SAM" id="MobiDB-lite"/>
    </source>
</evidence>
<protein>
    <submittedName>
        <fullName evidence="4">FHA domain-containing protein</fullName>
    </submittedName>
</protein>
<evidence type="ECO:0000313" key="4">
    <source>
        <dbReference type="EMBL" id="NYS93107.1"/>
    </source>
</evidence>
<dbReference type="RefSeq" id="WP_179912845.1">
    <property type="nucleotide sequence ID" value="NZ_JACBYE010000010.1"/>
</dbReference>
<dbReference type="Proteomes" id="UP000561011">
    <property type="component" value="Unassembled WGS sequence"/>
</dbReference>
<dbReference type="InterPro" id="IPR008984">
    <property type="entry name" value="SMAD_FHA_dom_sf"/>
</dbReference>
<name>A0A853ERQ6_9MICO</name>
<sequence length="140" mass="14695">MSEPTGRRAPGAQAGPALQQGHPVHPGHGHIVLRFSDGTEHRLRGMTLVGRSPQAEPGEVITDLVSVVDPGRSVSKTHLLVGMDARGLFVQDRRSTNGTVVTLPDAQQILCGESQTVRVPAGATVSFGDLGFVADAVEQD</sequence>
<keyword evidence="5" id="KW-1185">Reference proteome</keyword>
<dbReference type="PROSITE" id="PS50006">
    <property type="entry name" value="FHA_DOMAIN"/>
    <property type="match status" value="1"/>
</dbReference>
<evidence type="ECO:0000259" key="3">
    <source>
        <dbReference type="PROSITE" id="PS50006"/>
    </source>
</evidence>
<dbReference type="InterPro" id="IPR000253">
    <property type="entry name" value="FHA_dom"/>
</dbReference>
<dbReference type="EMBL" id="JACBYE010000010">
    <property type="protein sequence ID" value="NYS93107.1"/>
    <property type="molecule type" value="Genomic_DNA"/>
</dbReference>
<reference evidence="4 5" key="1">
    <citation type="submission" date="2020-07" db="EMBL/GenBank/DDBJ databases">
        <title>MOT database genomes.</title>
        <authorList>
            <person name="Joseph S."/>
            <person name="Aduse-Opoku J."/>
            <person name="Hashim A."/>
            <person name="Wade W."/>
            <person name="Curtis M."/>
        </authorList>
    </citation>
    <scope>NUCLEOTIDE SEQUENCE [LARGE SCALE GENOMIC DNA]</scope>
    <source>
        <strain evidence="4 5">DSM 100099</strain>
    </source>
</reference>
<dbReference type="Gene3D" id="2.60.200.20">
    <property type="match status" value="1"/>
</dbReference>
<feature type="compositionally biased region" description="Low complexity" evidence="2">
    <location>
        <begin position="7"/>
        <end position="29"/>
    </location>
</feature>
<dbReference type="SUPFAM" id="SSF49879">
    <property type="entry name" value="SMAD/FHA domain"/>
    <property type="match status" value="1"/>
</dbReference>
<feature type="region of interest" description="Disordered" evidence="2">
    <location>
        <begin position="1"/>
        <end position="29"/>
    </location>
</feature>
<evidence type="ECO:0000313" key="5">
    <source>
        <dbReference type="Proteomes" id="UP000561011"/>
    </source>
</evidence>